<reference evidence="2" key="1">
    <citation type="submission" date="2022-09" db="EMBL/GenBank/DDBJ databases">
        <authorList>
            <person name="Yuan C."/>
            <person name="Ke Z."/>
        </authorList>
    </citation>
    <scope>NUCLEOTIDE SEQUENCE</scope>
    <source>
        <strain evidence="2">LB-8</strain>
    </source>
</reference>
<proteinExistence type="predicted"/>
<organism evidence="2 3">
    <name type="scientific">Paraflavisolibacter caeni</name>
    <dbReference type="NCBI Taxonomy" id="2982496"/>
    <lineage>
        <taxon>Bacteria</taxon>
        <taxon>Pseudomonadati</taxon>
        <taxon>Bacteroidota</taxon>
        <taxon>Chitinophagia</taxon>
        <taxon>Chitinophagales</taxon>
        <taxon>Chitinophagaceae</taxon>
        <taxon>Paraflavisolibacter</taxon>
    </lineage>
</organism>
<dbReference type="RefSeq" id="WP_279298731.1">
    <property type="nucleotide sequence ID" value="NZ_JAOTIF010000019.1"/>
</dbReference>
<dbReference type="CDD" id="cd00761">
    <property type="entry name" value="Glyco_tranf_GTA_type"/>
    <property type="match status" value="1"/>
</dbReference>
<feature type="domain" description="Glycosyltransferase 2-like" evidence="1">
    <location>
        <begin position="5"/>
        <end position="170"/>
    </location>
</feature>
<comment type="caution">
    <text evidence="2">The sequence shown here is derived from an EMBL/GenBank/DDBJ whole genome shotgun (WGS) entry which is preliminary data.</text>
</comment>
<evidence type="ECO:0000313" key="2">
    <source>
        <dbReference type="EMBL" id="MCU7551292.1"/>
    </source>
</evidence>
<accession>A0A9X2XYQ4</accession>
<keyword evidence="3" id="KW-1185">Reference proteome</keyword>
<name>A0A9X2XYQ4_9BACT</name>
<dbReference type="Pfam" id="PF00535">
    <property type="entry name" value="Glycos_transf_2"/>
    <property type="match status" value="1"/>
</dbReference>
<dbReference type="PANTHER" id="PTHR43685:SF2">
    <property type="entry name" value="GLYCOSYLTRANSFERASE 2-LIKE DOMAIN-CONTAINING PROTEIN"/>
    <property type="match status" value="1"/>
</dbReference>
<evidence type="ECO:0000313" key="3">
    <source>
        <dbReference type="Proteomes" id="UP001155483"/>
    </source>
</evidence>
<reference evidence="2" key="2">
    <citation type="submission" date="2023-04" db="EMBL/GenBank/DDBJ databases">
        <title>Paracnuella aquatica gen. nov., sp. nov., a member of the family Chitinophagaceae isolated from a hot spring.</title>
        <authorList>
            <person name="Wang C."/>
        </authorList>
    </citation>
    <scope>NUCLEOTIDE SEQUENCE</scope>
    <source>
        <strain evidence="2">LB-8</strain>
    </source>
</reference>
<protein>
    <submittedName>
        <fullName evidence="2">Glycosyltransferase family 2 protein</fullName>
    </submittedName>
</protein>
<dbReference type="InterPro" id="IPR001173">
    <property type="entry name" value="Glyco_trans_2-like"/>
</dbReference>
<sequence>MSSVSVIMPAYNAAKYISASIESVLQQTYSNWELIVVDDGSKDDTKAIVLAYVQKDNRIKYHWQPNGKLGNARNSGIRNATGKWITFLDSDDLWACNKLEKQIEAAHKNKDVDVIFTGGYFFNDDDLTKLTPYPTLLGKFGPKEMYKLEYQSNYIANLSVMVKREYIDKIGFQDEHRFIYGCEDWDYWIRLAKGGATFLGIEDQLFYYRRHSSNMSNDHLTMRIAEAFVYIKNFVPDLLPEDFKEIKYNNFFVPLIEELLSKNKIEEVKYIASKYATIEPSFYKKMYKFIITILGRKAYYPCKVINKVRSTI</sequence>
<evidence type="ECO:0000259" key="1">
    <source>
        <dbReference type="Pfam" id="PF00535"/>
    </source>
</evidence>
<dbReference type="EMBL" id="JAOTIF010000019">
    <property type="protein sequence ID" value="MCU7551292.1"/>
    <property type="molecule type" value="Genomic_DNA"/>
</dbReference>
<dbReference type="PANTHER" id="PTHR43685">
    <property type="entry name" value="GLYCOSYLTRANSFERASE"/>
    <property type="match status" value="1"/>
</dbReference>
<dbReference type="Gene3D" id="3.90.550.10">
    <property type="entry name" value="Spore Coat Polysaccharide Biosynthesis Protein SpsA, Chain A"/>
    <property type="match status" value="1"/>
</dbReference>
<dbReference type="SUPFAM" id="SSF53448">
    <property type="entry name" value="Nucleotide-diphospho-sugar transferases"/>
    <property type="match status" value="1"/>
</dbReference>
<dbReference type="AlphaFoldDB" id="A0A9X2XYQ4"/>
<dbReference type="Proteomes" id="UP001155483">
    <property type="component" value="Unassembled WGS sequence"/>
</dbReference>
<dbReference type="InterPro" id="IPR029044">
    <property type="entry name" value="Nucleotide-diphossugar_trans"/>
</dbReference>
<gene>
    <name evidence="2" type="ORF">OCK74_19375</name>
</gene>
<dbReference type="InterPro" id="IPR050834">
    <property type="entry name" value="Glycosyltransf_2"/>
</dbReference>